<feature type="coiled-coil region" evidence="1">
    <location>
        <begin position="40"/>
        <end position="74"/>
    </location>
</feature>
<feature type="region of interest" description="Disordered" evidence="2">
    <location>
        <begin position="93"/>
        <end position="114"/>
    </location>
</feature>
<feature type="compositionally biased region" description="Polar residues" evidence="2">
    <location>
        <begin position="103"/>
        <end position="114"/>
    </location>
</feature>
<keyword evidence="4" id="KW-1185">Reference proteome</keyword>
<dbReference type="AlphaFoldDB" id="A0A2A9N6L5"/>
<keyword evidence="1" id="KW-0175">Coiled coil</keyword>
<proteinExistence type="predicted"/>
<reference evidence="3 4" key="1">
    <citation type="submission" date="2014-02" db="EMBL/GenBank/DDBJ databases">
        <title>Transposable element dynamics among asymbiotic and ectomycorrhizal Amanita fungi.</title>
        <authorList>
            <consortium name="DOE Joint Genome Institute"/>
            <person name="Hess J."/>
            <person name="Skrede I."/>
            <person name="Wolfe B."/>
            <person name="LaButti K."/>
            <person name="Ohm R.A."/>
            <person name="Grigoriev I.V."/>
            <person name="Pringle A."/>
        </authorList>
    </citation>
    <scope>NUCLEOTIDE SEQUENCE [LARGE SCALE GENOMIC DNA]</scope>
    <source>
        <strain evidence="3 4">SKay4041</strain>
    </source>
</reference>
<evidence type="ECO:0000313" key="3">
    <source>
        <dbReference type="EMBL" id="PFH44788.1"/>
    </source>
</evidence>
<accession>A0A2A9N6L5</accession>
<sequence length="114" mass="12741">MDPLIYTLLPFYYFFKIIFFPLHMMVGGGTSGTSDPSWTLEQAFAQIQQLLGTVNNLQQTIVQQEQTITQLQVQSMVTPLVQGQVAHGPKMAMPPFETPGVVTPSNPQRSRFNP</sequence>
<organism evidence="3 4">
    <name type="scientific">Amanita thiersii Skay4041</name>
    <dbReference type="NCBI Taxonomy" id="703135"/>
    <lineage>
        <taxon>Eukaryota</taxon>
        <taxon>Fungi</taxon>
        <taxon>Dikarya</taxon>
        <taxon>Basidiomycota</taxon>
        <taxon>Agaricomycotina</taxon>
        <taxon>Agaricomycetes</taxon>
        <taxon>Agaricomycetidae</taxon>
        <taxon>Agaricales</taxon>
        <taxon>Pluteineae</taxon>
        <taxon>Amanitaceae</taxon>
        <taxon>Amanita</taxon>
    </lineage>
</organism>
<evidence type="ECO:0000256" key="1">
    <source>
        <dbReference type="SAM" id="Coils"/>
    </source>
</evidence>
<name>A0A2A9N6L5_9AGAR</name>
<evidence type="ECO:0000313" key="4">
    <source>
        <dbReference type="Proteomes" id="UP000242287"/>
    </source>
</evidence>
<evidence type="ECO:0000256" key="2">
    <source>
        <dbReference type="SAM" id="MobiDB-lite"/>
    </source>
</evidence>
<dbReference type="Proteomes" id="UP000242287">
    <property type="component" value="Unassembled WGS sequence"/>
</dbReference>
<dbReference type="EMBL" id="KZ302865">
    <property type="protein sequence ID" value="PFH44788.1"/>
    <property type="molecule type" value="Genomic_DNA"/>
</dbReference>
<gene>
    <name evidence="3" type="ORF">AMATHDRAFT_10841</name>
</gene>
<protein>
    <submittedName>
        <fullName evidence="3">Uncharacterized protein</fullName>
    </submittedName>
</protein>